<accession>A0A0F4YQ06</accession>
<protein>
    <submittedName>
        <fullName evidence="2">SET domain protein</fullName>
    </submittedName>
</protein>
<dbReference type="PANTHER" id="PTHR13271:SF135">
    <property type="entry name" value="SET DOMAIN PROTEIN (AFU_ORTHOLOGUE AFUA_4G11040)"/>
    <property type="match status" value="1"/>
</dbReference>
<evidence type="ECO:0000256" key="1">
    <source>
        <dbReference type="SAM" id="MobiDB-lite"/>
    </source>
</evidence>
<sequence length="823" mass="92626">MAATPEVQQQNSDTLSSHIALQEWVTQHGGHLNEHVQFARDDSSGVHIQVKPEWTAGVPRATCVIKTPLALTMSYFDAIDYSPSSSTAEGEEKLFSSRGVVFPRQFIDAVGPEETTAFFLMGQFLKGPDGFWYPYIRTLPRPDELTTPLYYDNEDLIWLNMTSLAAARQQRLQVWRTNYETGFKALKESGFEDADHYTWELYLWASTIIASRAFTAKVLAGVIPLPELPEERISVLLPLIDATNHRPLAKVEWQAGNESIGLAVTEDVRPGQEVGNNYGPRNNEQLMMNYGFCIPDNPCEYRVVSLRAPPGSPLSVAKARYEAEFPDASNNGKTAEDKYYVFSVSYPLVDPHAPLEFSIFSPDLLRAVSVIAANERELETLEVTREEGFHIPLEHYGNTRNLFAALNQILLELVSHIQKLHLSGRDLPSSPKNLKQLHSKIYRDSQIQLSKTAIIFAYWTLSLARRGAEEEEKANLLNSFLSRITGIFTTETIEQIRSKILDRESLLTKIKGKHVPKELFQFRELFNLLPVEMQQPAEICLRTIISEAKRAIAISSDNDGPSSGDEEEGNGPHSILSFATFICFVVAAYRKANDNNQLLSLSPRLTKWCQFLLERYPPPPADVTWVLPDEDDEAFLQAFDQAVVESHLQDSSSSSTQLFSPVAHLVGDAPDRTQDDKEDDEGEGEDWWLSPNWLRWAWLVLEQETVMNMVDDPVRYLINMDYNNDNNKGAGKQPGPGPGPTGFSFSTKNFLYIPQINSSVYLGLDELMDCSEANQLGKLLLNLTSPDQPRPHFPQNASQAHTRGPPSQDPRWCYENPYFAFGG</sequence>
<feature type="compositionally biased region" description="Acidic residues" evidence="1">
    <location>
        <begin position="676"/>
        <end position="685"/>
    </location>
</feature>
<evidence type="ECO:0000313" key="2">
    <source>
        <dbReference type="EMBL" id="KKA20334.1"/>
    </source>
</evidence>
<comment type="caution">
    <text evidence="2">The sequence shown here is derived from an EMBL/GenBank/DDBJ whole genome shotgun (WGS) entry which is preliminary data.</text>
</comment>
<dbReference type="FunFam" id="3.90.1410.10:FF:000039">
    <property type="entry name" value="SET domain protein (AFU_orthologue AFUA_4G11040)"/>
    <property type="match status" value="1"/>
</dbReference>
<dbReference type="EMBL" id="LASV01000268">
    <property type="protein sequence ID" value="KKA20334.1"/>
    <property type="molecule type" value="Genomic_DNA"/>
</dbReference>
<dbReference type="PANTHER" id="PTHR13271">
    <property type="entry name" value="UNCHARACTERIZED PUTATIVE METHYLTRANSFERASE"/>
    <property type="match status" value="1"/>
</dbReference>
<organism evidence="2 3">
    <name type="scientific">Rasamsonia emersonii (strain ATCC 16479 / CBS 393.64 / IMI 116815)</name>
    <dbReference type="NCBI Taxonomy" id="1408163"/>
    <lineage>
        <taxon>Eukaryota</taxon>
        <taxon>Fungi</taxon>
        <taxon>Dikarya</taxon>
        <taxon>Ascomycota</taxon>
        <taxon>Pezizomycotina</taxon>
        <taxon>Eurotiomycetes</taxon>
        <taxon>Eurotiomycetidae</taxon>
        <taxon>Eurotiales</taxon>
        <taxon>Trichocomaceae</taxon>
        <taxon>Rasamsonia</taxon>
    </lineage>
</organism>
<gene>
    <name evidence="2" type="ORF">T310_5637</name>
</gene>
<dbReference type="GO" id="GO:0016279">
    <property type="term" value="F:protein-lysine N-methyltransferase activity"/>
    <property type="evidence" value="ECO:0007669"/>
    <property type="project" value="UniProtKB-ARBA"/>
</dbReference>
<dbReference type="InterPro" id="IPR046341">
    <property type="entry name" value="SET_dom_sf"/>
</dbReference>
<dbReference type="RefSeq" id="XP_013326946.1">
    <property type="nucleotide sequence ID" value="XM_013471492.1"/>
</dbReference>
<dbReference type="Gene3D" id="3.90.1410.10">
    <property type="entry name" value="set domain protein methyltransferase, domain 1"/>
    <property type="match status" value="1"/>
</dbReference>
<dbReference type="STRING" id="1408163.A0A0F4YQ06"/>
<keyword evidence="3" id="KW-1185">Reference proteome</keyword>
<feature type="region of interest" description="Disordered" evidence="1">
    <location>
        <begin position="666"/>
        <end position="685"/>
    </location>
</feature>
<dbReference type="InterPro" id="IPR050600">
    <property type="entry name" value="SETD3_SETD6_MTase"/>
</dbReference>
<reference evidence="2 3" key="1">
    <citation type="submission" date="2015-04" db="EMBL/GenBank/DDBJ databases">
        <authorList>
            <person name="Heijne W.H."/>
            <person name="Fedorova N.D."/>
            <person name="Nierman W.C."/>
            <person name="Vollebregt A.W."/>
            <person name="Zhao Z."/>
            <person name="Wu L."/>
            <person name="Kumar M."/>
            <person name="Stam H."/>
            <person name="van den Berg M.A."/>
            <person name="Pel H.J."/>
        </authorList>
    </citation>
    <scope>NUCLEOTIDE SEQUENCE [LARGE SCALE GENOMIC DNA]</scope>
    <source>
        <strain evidence="2 3">CBS 393.64</strain>
    </source>
</reference>
<proteinExistence type="predicted"/>
<evidence type="ECO:0000313" key="3">
    <source>
        <dbReference type="Proteomes" id="UP000053958"/>
    </source>
</evidence>
<dbReference type="GeneID" id="25317977"/>
<dbReference type="OrthoDB" id="42889at2759"/>
<feature type="region of interest" description="Disordered" evidence="1">
    <location>
        <begin position="783"/>
        <end position="809"/>
    </location>
</feature>
<dbReference type="SUPFAM" id="SSF82199">
    <property type="entry name" value="SET domain"/>
    <property type="match status" value="1"/>
</dbReference>
<name>A0A0F4YQ06_RASE3</name>
<dbReference type="AlphaFoldDB" id="A0A0F4YQ06"/>
<dbReference type="Proteomes" id="UP000053958">
    <property type="component" value="Unassembled WGS sequence"/>
</dbReference>